<gene>
    <name evidence="1" type="ORF">ANN_19326</name>
</gene>
<dbReference type="EMBL" id="JAJSOF020000031">
    <property type="protein sequence ID" value="KAJ4430735.1"/>
    <property type="molecule type" value="Genomic_DNA"/>
</dbReference>
<sequence length="271" mass="32365">MLSCSTNNGRNKAQLTLVLLSQRRTERVKWTDRITNETLLKRVGEERMLKLIRNRKMNWLGHWHWLRRNCLLKDSMEGMVNRSSGQKKCKLKCFGRLLEDREEIFTNFYAKETKDEQDSQALVEVVQVKRRRPQEMNQRSHVRVISNILNFNHWWKAYFKKSVLSIESMGRGVKRDQKVTFHVNDFMEFQYEVDHISERNFIDGLTVHTFKLFLSRSVLPMLPSVPAYPHGYVALNEKKLSDIKKLEPYIPTEYHDFYNKLYTWPTTSTDD</sequence>
<organism evidence="1 2">
    <name type="scientific">Periplaneta americana</name>
    <name type="common">American cockroach</name>
    <name type="synonym">Blatta americana</name>
    <dbReference type="NCBI Taxonomy" id="6978"/>
    <lineage>
        <taxon>Eukaryota</taxon>
        <taxon>Metazoa</taxon>
        <taxon>Ecdysozoa</taxon>
        <taxon>Arthropoda</taxon>
        <taxon>Hexapoda</taxon>
        <taxon>Insecta</taxon>
        <taxon>Pterygota</taxon>
        <taxon>Neoptera</taxon>
        <taxon>Polyneoptera</taxon>
        <taxon>Dictyoptera</taxon>
        <taxon>Blattodea</taxon>
        <taxon>Blattoidea</taxon>
        <taxon>Blattidae</taxon>
        <taxon>Blattinae</taxon>
        <taxon>Periplaneta</taxon>
    </lineage>
</organism>
<reference evidence="1 2" key="1">
    <citation type="journal article" date="2022" name="Allergy">
        <title>Genome assembly and annotation of Periplaneta americana reveal a comprehensive cockroach allergen profile.</title>
        <authorList>
            <person name="Wang L."/>
            <person name="Xiong Q."/>
            <person name="Saelim N."/>
            <person name="Wang L."/>
            <person name="Nong W."/>
            <person name="Wan A.T."/>
            <person name="Shi M."/>
            <person name="Liu X."/>
            <person name="Cao Q."/>
            <person name="Hui J.H.L."/>
            <person name="Sookrung N."/>
            <person name="Leung T.F."/>
            <person name="Tungtrongchitr A."/>
            <person name="Tsui S.K.W."/>
        </authorList>
    </citation>
    <scope>NUCLEOTIDE SEQUENCE [LARGE SCALE GENOMIC DNA]</scope>
    <source>
        <strain evidence="1">PWHHKU_190912</strain>
    </source>
</reference>
<proteinExistence type="predicted"/>
<comment type="caution">
    <text evidence="1">The sequence shown here is derived from an EMBL/GenBank/DDBJ whole genome shotgun (WGS) entry which is preliminary data.</text>
</comment>
<name>A0ABQ8S9S0_PERAM</name>
<evidence type="ECO:0000313" key="2">
    <source>
        <dbReference type="Proteomes" id="UP001148838"/>
    </source>
</evidence>
<dbReference type="Proteomes" id="UP001148838">
    <property type="component" value="Unassembled WGS sequence"/>
</dbReference>
<accession>A0ABQ8S9S0</accession>
<evidence type="ECO:0000313" key="1">
    <source>
        <dbReference type="EMBL" id="KAJ4430735.1"/>
    </source>
</evidence>
<keyword evidence="2" id="KW-1185">Reference proteome</keyword>
<protein>
    <submittedName>
        <fullName evidence="1">Uncharacterized protein</fullName>
    </submittedName>
</protein>